<sequence length="372" mass="39176">MIVSVPKEIKNQEYRVGITPAGVRALVDAGHKVLVEKDAGTAIGIADADYTAQGATIVNTAKEAWSGDMVVKVKEPLEPEYQYFREGMVLFTYLHLAAEPELTKALISKKVTAIAYETVQLPTRVLPLLAPMSEVAGRMAAQVGANLLTKKEGGMGLLMGGTAGVPAANFVVVGAGVVGFNAAKVAVGMGAKVTIIDNNIDRLRQIDDLYGNQIQTIFSNSLNIAHAVKEADVVVGSVLIPGAATPQLVTEAMVKTMKPGSVIVDVAIDQGGAVETTAKHGATSHDNPTFMFNGVVCYCVGNMPGAVARTSTFTLTNATLPYMVQLANKGWKEACKANESLAKGLNTHEGKVFFKGVADKFGMECHALSEVL</sequence>
<dbReference type="EMBL" id="CP065938">
    <property type="protein sequence ID" value="UWX06672.1"/>
    <property type="molecule type" value="Genomic_DNA"/>
</dbReference>
<dbReference type="PROSITE" id="PS00837">
    <property type="entry name" value="ALADH_PNT_2"/>
    <property type="match status" value="1"/>
</dbReference>
<dbReference type="Pfam" id="PF01262">
    <property type="entry name" value="AlaDh_PNT_C"/>
    <property type="match status" value="1"/>
</dbReference>
<evidence type="ECO:0000313" key="9">
    <source>
        <dbReference type="Proteomes" id="UP001058120"/>
    </source>
</evidence>
<evidence type="ECO:0000259" key="6">
    <source>
        <dbReference type="SMART" id="SM01002"/>
    </source>
</evidence>
<organism evidence="8 9">
    <name type="scientific">Taurinivorans muris</name>
    <dbReference type="NCBI Taxonomy" id="2787751"/>
    <lineage>
        <taxon>Bacteria</taxon>
        <taxon>Pseudomonadati</taxon>
        <taxon>Thermodesulfobacteriota</taxon>
        <taxon>Desulfovibrionia</taxon>
        <taxon>Desulfovibrionales</taxon>
        <taxon>Desulfovibrionaceae</taxon>
        <taxon>Taurinivorans</taxon>
    </lineage>
</organism>
<dbReference type="Proteomes" id="UP001058120">
    <property type="component" value="Chromosome"/>
</dbReference>
<evidence type="ECO:0000256" key="1">
    <source>
        <dbReference type="ARBA" id="ARBA00005689"/>
    </source>
</evidence>
<proteinExistence type="inferred from homology"/>
<dbReference type="SMART" id="SM01003">
    <property type="entry name" value="AlaDh_PNT_N"/>
    <property type="match status" value="1"/>
</dbReference>
<feature type="domain" description="Alanine dehydrogenase/pyridine nucleotide transhydrogenase NAD(H)-binding" evidence="6">
    <location>
        <begin position="148"/>
        <end position="299"/>
    </location>
</feature>
<dbReference type="InterPro" id="IPR007886">
    <property type="entry name" value="AlaDH/PNT_N"/>
</dbReference>
<accession>A0ABY5Y5N3</accession>
<dbReference type="PANTHER" id="PTHR42795:SF1">
    <property type="entry name" value="ALANINE DEHYDROGENASE"/>
    <property type="match status" value="1"/>
</dbReference>
<dbReference type="InterPro" id="IPR008143">
    <property type="entry name" value="Ala_DH/PNT_CS2"/>
</dbReference>
<dbReference type="SUPFAM" id="SSF51735">
    <property type="entry name" value="NAD(P)-binding Rossmann-fold domains"/>
    <property type="match status" value="1"/>
</dbReference>
<protein>
    <recommendedName>
        <fullName evidence="2 5">Alanine dehydrogenase</fullName>
        <ecNumber evidence="2 5">1.4.1.1</ecNumber>
    </recommendedName>
</protein>
<dbReference type="InterPro" id="IPR007698">
    <property type="entry name" value="AlaDH/PNT_NAD(H)-bd"/>
</dbReference>
<keyword evidence="3 5" id="KW-0560">Oxidoreductase</keyword>
<dbReference type="RefSeq" id="WP_334316284.1">
    <property type="nucleotide sequence ID" value="NZ_CP065938.1"/>
</dbReference>
<gene>
    <name evidence="8" type="primary">ald</name>
    <name evidence="8" type="ORF">JBF11_05030</name>
</gene>
<dbReference type="Gene3D" id="3.40.50.720">
    <property type="entry name" value="NAD(P)-binding Rossmann-like Domain"/>
    <property type="match status" value="2"/>
</dbReference>
<reference evidence="8" key="1">
    <citation type="submission" date="2020-12" db="EMBL/GenBank/DDBJ databases">
        <title>Taurinivorans muris gen. nov., sp. nov., fundamental and realized metabolic niche of a ubiquitous sulfidogenic bacterium in the murine intestine.</title>
        <authorList>
            <person name="Ye H."/>
            <person name="Hanson B.T."/>
            <person name="Loy A."/>
        </authorList>
    </citation>
    <scope>NUCLEOTIDE SEQUENCE</scope>
    <source>
        <strain evidence="8">LT0009</strain>
    </source>
</reference>
<dbReference type="PIRSF" id="PIRSF000183">
    <property type="entry name" value="Alanine_dh"/>
    <property type="match status" value="1"/>
</dbReference>
<dbReference type="EC" id="1.4.1.1" evidence="2 5"/>
<keyword evidence="9" id="KW-1185">Reference proteome</keyword>
<dbReference type="InterPro" id="IPR036291">
    <property type="entry name" value="NAD(P)-bd_dom_sf"/>
</dbReference>
<evidence type="ECO:0000259" key="7">
    <source>
        <dbReference type="SMART" id="SM01003"/>
    </source>
</evidence>
<dbReference type="PANTHER" id="PTHR42795">
    <property type="entry name" value="ALANINE DEHYDROGENASE"/>
    <property type="match status" value="1"/>
</dbReference>
<dbReference type="InterPro" id="IPR008141">
    <property type="entry name" value="Ala_DH"/>
</dbReference>
<keyword evidence="4 5" id="KW-0520">NAD</keyword>
<dbReference type="GO" id="GO:0000286">
    <property type="term" value="F:alanine dehydrogenase activity"/>
    <property type="evidence" value="ECO:0007669"/>
    <property type="project" value="UniProtKB-EC"/>
</dbReference>
<dbReference type="SMART" id="SM01002">
    <property type="entry name" value="AlaDh_PNT_C"/>
    <property type="match status" value="1"/>
</dbReference>
<dbReference type="CDD" id="cd05305">
    <property type="entry name" value="L-AlaDH"/>
    <property type="match status" value="1"/>
</dbReference>
<comment type="catalytic activity">
    <reaction evidence="5">
        <text>L-alanine + NAD(+) + H2O = pyruvate + NH4(+) + NADH + H(+)</text>
        <dbReference type="Rhea" id="RHEA:18405"/>
        <dbReference type="ChEBI" id="CHEBI:15361"/>
        <dbReference type="ChEBI" id="CHEBI:15377"/>
        <dbReference type="ChEBI" id="CHEBI:15378"/>
        <dbReference type="ChEBI" id="CHEBI:28938"/>
        <dbReference type="ChEBI" id="CHEBI:57540"/>
        <dbReference type="ChEBI" id="CHEBI:57945"/>
        <dbReference type="ChEBI" id="CHEBI:57972"/>
        <dbReference type="EC" id="1.4.1.1"/>
    </reaction>
</comment>
<evidence type="ECO:0000256" key="3">
    <source>
        <dbReference type="ARBA" id="ARBA00023002"/>
    </source>
</evidence>
<comment type="similarity">
    <text evidence="1 5">Belongs to the AlaDH/PNT family.</text>
</comment>
<feature type="domain" description="Alanine dehydrogenase/pyridine nucleotide transhydrogenase N-terminal" evidence="7">
    <location>
        <begin position="4"/>
        <end position="136"/>
    </location>
</feature>
<evidence type="ECO:0000256" key="2">
    <source>
        <dbReference type="ARBA" id="ARBA00012897"/>
    </source>
</evidence>
<evidence type="ECO:0000256" key="5">
    <source>
        <dbReference type="PIRNR" id="PIRNR000183"/>
    </source>
</evidence>
<dbReference type="Pfam" id="PF05222">
    <property type="entry name" value="AlaDh_PNT_N"/>
    <property type="match status" value="1"/>
</dbReference>
<dbReference type="SUPFAM" id="SSF52283">
    <property type="entry name" value="Formate/glycerate dehydrogenase catalytic domain-like"/>
    <property type="match status" value="1"/>
</dbReference>
<evidence type="ECO:0000313" key="8">
    <source>
        <dbReference type="EMBL" id="UWX06672.1"/>
    </source>
</evidence>
<dbReference type="NCBIfam" id="TIGR00518">
    <property type="entry name" value="alaDH"/>
    <property type="match status" value="1"/>
</dbReference>
<evidence type="ECO:0000256" key="4">
    <source>
        <dbReference type="ARBA" id="ARBA00023027"/>
    </source>
</evidence>
<name>A0ABY5Y5N3_9BACT</name>